<feature type="transmembrane region" description="Helical" evidence="1">
    <location>
        <begin position="20"/>
        <end position="52"/>
    </location>
</feature>
<evidence type="ECO:0000313" key="3">
    <source>
        <dbReference type="Proteomes" id="UP000188993"/>
    </source>
</evidence>
<keyword evidence="3" id="KW-1185">Reference proteome</keyword>
<feature type="transmembrane region" description="Helical" evidence="1">
    <location>
        <begin position="109"/>
        <end position="137"/>
    </location>
</feature>
<dbReference type="STRING" id="708126.BW727_101644"/>
<gene>
    <name evidence="2" type="ORF">BW727_101644</name>
</gene>
<dbReference type="OrthoDB" id="2156233at2"/>
<dbReference type="AlphaFoldDB" id="A0A1S6IRA3"/>
<keyword evidence="1" id="KW-1133">Transmembrane helix</keyword>
<feature type="transmembrane region" description="Helical" evidence="1">
    <location>
        <begin position="149"/>
        <end position="172"/>
    </location>
</feature>
<name>A0A1S6IRA3_9LACT</name>
<dbReference type="RefSeq" id="WP_062469464.1">
    <property type="nucleotide sequence ID" value="NZ_BBYN01000013.1"/>
</dbReference>
<dbReference type="Proteomes" id="UP000188993">
    <property type="component" value="Chromosome"/>
</dbReference>
<evidence type="ECO:0000313" key="2">
    <source>
        <dbReference type="EMBL" id="AQS54010.1"/>
    </source>
</evidence>
<reference evidence="2 3" key="1">
    <citation type="journal article" date="2014" name="Int. J. Syst. Evol. Microbiol.">
        <title>Jeotgalibaca dankookensis gen. nov., sp. nov., a member of the family Carnobacteriaceae, isolated from seujeot (Korean traditional food).</title>
        <authorList>
            <person name="Lee D.G."/>
            <person name="Trujillo M.E."/>
            <person name="Kang H."/>
            <person name="Ahn T.Y."/>
        </authorList>
    </citation>
    <scope>NUCLEOTIDE SEQUENCE [LARGE SCALE GENOMIC DNA]</scope>
    <source>
        <strain evidence="2 3">EX-07</strain>
    </source>
</reference>
<feature type="transmembrane region" description="Helical" evidence="1">
    <location>
        <begin position="244"/>
        <end position="262"/>
    </location>
</feature>
<evidence type="ECO:0000256" key="1">
    <source>
        <dbReference type="SAM" id="Phobius"/>
    </source>
</evidence>
<dbReference type="KEGG" id="jda:BW727_101644"/>
<proteinExistence type="predicted"/>
<keyword evidence="1" id="KW-0472">Membrane</keyword>
<feature type="transmembrane region" description="Helical" evidence="1">
    <location>
        <begin position="178"/>
        <end position="199"/>
    </location>
</feature>
<keyword evidence="1" id="KW-0812">Transmembrane</keyword>
<accession>A0A1S6IRA3</accession>
<feature type="transmembrane region" description="Helical" evidence="1">
    <location>
        <begin position="211"/>
        <end position="232"/>
    </location>
</feature>
<organism evidence="2 3">
    <name type="scientific">Jeotgalibaca dankookensis</name>
    <dbReference type="NCBI Taxonomy" id="708126"/>
    <lineage>
        <taxon>Bacteria</taxon>
        <taxon>Bacillati</taxon>
        <taxon>Bacillota</taxon>
        <taxon>Bacilli</taxon>
        <taxon>Lactobacillales</taxon>
        <taxon>Carnobacteriaceae</taxon>
        <taxon>Jeotgalibaca</taxon>
    </lineage>
</organism>
<sequence>MFTLGRMIDFNYKPNKLIILFSSLTVLLGWGVTGSLLSGAYIGVSVFLTWALTREVDPKHDYSALIAAVFSLSNVFQYESFQLLDIAWILLFMRLVNRLSGEIPTTFDILGLLALTIYLSISMQNSSYFIIYFLALVANRKNRKKKADLILAGIISLGFFLVESFFLGYLFGHLPNQLNWIYVLIVLALIFSFLLYWLLAKVRVTDDKGNVVAPARILTCQTMYSLAVLLLLLFGEMTWNNLTVYLSVLGGIAVYQIGIRAVRNRMT</sequence>
<protein>
    <submittedName>
        <fullName evidence="2">Uncharacterized protein</fullName>
    </submittedName>
</protein>
<dbReference type="EMBL" id="CP019728">
    <property type="protein sequence ID" value="AQS54010.1"/>
    <property type="molecule type" value="Genomic_DNA"/>
</dbReference>